<organism evidence="10 11">
    <name type="scientific">Russula ochroleuca</name>
    <dbReference type="NCBI Taxonomy" id="152965"/>
    <lineage>
        <taxon>Eukaryota</taxon>
        <taxon>Fungi</taxon>
        <taxon>Dikarya</taxon>
        <taxon>Basidiomycota</taxon>
        <taxon>Agaricomycotina</taxon>
        <taxon>Agaricomycetes</taxon>
        <taxon>Russulales</taxon>
        <taxon>Russulaceae</taxon>
        <taxon>Russula</taxon>
    </lineage>
</organism>
<dbReference type="Gene3D" id="3.90.70.10">
    <property type="entry name" value="Cysteine proteinases"/>
    <property type="match status" value="1"/>
</dbReference>
<reference evidence="10" key="2">
    <citation type="journal article" date="2020" name="Nat. Commun.">
        <title>Large-scale genome sequencing of mycorrhizal fungi provides insights into the early evolution of symbiotic traits.</title>
        <authorList>
            <person name="Miyauchi S."/>
            <person name="Kiss E."/>
            <person name="Kuo A."/>
            <person name="Drula E."/>
            <person name="Kohler A."/>
            <person name="Sanchez-Garcia M."/>
            <person name="Morin E."/>
            <person name="Andreopoulos B."/>
            <person name="Barry K.W."/>
            <person name="Bonito G."/>
            <person name="Buee M."/>
            <person name="Carver A."/>
            <person name="Chen C."/>
            <person name="Cichocki N."/>
            <person name="Clum A."/>
            <person name="Culley D."/>
            <person name="Crous P.W."/>
            <person name="Fauchery L."/>
            <person name="Girlanda M."/>
            <person name="Hayes R.D."/>
            <person name="Keri Z."/>
            <person name="LaButti K."/>
            <person name="Lipzen A."/>
            <person name="Lombard V."/>
            <person name="Magnuson J."/>
            <person name="Maillard F."/>
            <person name="Murat C."/>
            <person name="Nolan M."/>
            <person name="Ohm R.A."/>
            <person name="Pangilinan J."/>
            <person name="Pereira M.F."/>
            <person name="Perotto S."/>
            <person name="Peter M."/>
            <person name="Pfister S."/>
            <person name="Riley R."/>
            <person name="Sitrit Y."/>
            <person name="Stielow J.B."/>
            <person name="Szollosi G."/>
            <person name="Zifcakova L."/>
            <person name="Stursova M."/>
            <person name="Spatafora J.W."/>
            <person name="Tedersoo L."/>
            <person name="Vaario L.M."/>
            <person name="Yamada A."/>
            <person name="Yan M."/>
            <person name="Wang P."/>
            <person name="Xu J."/>
            <person name="Bruns T."/>
            <person name="Baldrian P."/>
            <person name="Vilgalys R."/>
            <person name="Dunand C."/>
            <person name="Henrissat B."/>
            <person name="Grigoriev I.V."/>
            <person name="Hibbett D."/>
            <person name="Nagy L.G."/>
            <person name="Martin F.M."/>
        </authorList>
    </citation>
    <scope>NUCLEOTIDE SEQUENCE</scope>
    <source>
        <strain evidence="10">Prilba</strain>
    </source>
</reference>
<dbReference type="SUPFAM" id="SSF54001">
    <property type="entry name" value="Cysteine proteinases"/>
    <property type="match status" value="1"/>
</dbReference>
<reference evidence="10" key="1">
    <citation type="submission" date="2019-10" db="EMBL/GenBank/DDBJ databases">
        <authorList>
            <consortium name="DOE Joint Genome Institute"/>
            <person name="Kuo A."/>
            <person name="Miyauchi S."/>
            <person name="Kiss E."/>
            <person name="Drula E."/>
            <person name="Kohler A."/>
            <person name="Sanchez-Garcia M."/>
            <person name="Andreopoulos B."/>
            <person name="Barry K.W."/>
            <person name="Bonito G."/>
            <person name="Buee M."/>
            <person name="Carver A."/>
            <person name="Chen C."/>
            <person name="Cichocki N."/>
            <person name="Clum A."/>
            <person name="Culley D."/>
            <person name="Crous P.W."/>
            <person name="Fauchery L."/>
            <person name="Girlanda M."/>
            <person name="Hayes R."/>
            <person name="Keri Z."/>
            <person name="LaButti K."/>
            <person name="Lipzen A."/>
            <person name="Lombard V."/>
            <person name="Magnuson J."/>
            <person name="Maillard F."/>
            <person name="Morin E."/>
            <person name="Murat C."/>
            <person name="Nolan M."/>
            <person name="Ohm R."/>
            <person name="Pangilinan J."/>
            <person name="Pereira M."/>
            <person name="Perotto S."/>
            <person name="Peter M."/>
            <person name="Riley R."/>
            <person name="Sitrit Y."/>
            <person name="Stielow B."/>
            <person name="Szollosi G."/>
            <person name="Zifcakova L."/>
            <person name="Stursova M."/>
            <person name="Spatafora J.W."/>
            <person name="Tedersoo L."/>
            <person name="Vaario L.-M."/>
            <person name="Yamada A."/>
            <person name="Yan M."/>
            <person name="Wang P."/>
            <person name="Xu J."/>
            <person name="Bruns T."/>
            <person name="Baldrian P."/>
            <person name="Vilgalys R."/>
            <person name="Henrissat B."/>
            <person name="Grigoriev I.V."/>
            <person name="Hibbett D."/>
            <person name="Nagy L.G."/>
            <person name="Martin F.M."/>
        </authorList>
    </citation>
    <scope>NUCLEOTIDE SEQUENCE</scope>
    <source>
        <strain evidence="10">Prilba</strain>
    </source>
</reference>
<dbReference type="Proteomes" id="UP000759537">
    <property type="component" value="Unassembled WGS sequence"/>
</dbReference>
<evidence type="ECO:0000256" key="1">
    <source>
        <dbReference type="ARBA" id="ARBA00000707"/>
    </source>
</evidence>
<feature type="transmembrane region" description="Helical" evidence="8">
    <location>
        <begin position="71"/>
        <end position="91"/>
    </location>
</feature>
<dbReference type="GO" id="GO:0005829">
    <property type="term" value="C:cytosol"/>
    <property type="evidence" value="ECO:0007669"/>
    <property type="project" value="TreeGrafter"/>
</dbReference>
<dbReference type="GO" id="GO:0005634">
    <property type="term" value="C:nucleus"/>
    <property type="evidence" value="ECO:0007669"/>
    <property type="project" value="TreeGrafter"/>
</dbReference>
<evidence type="ECO:0000256" key="8">
    <source>
        <dbReference type="SAM" id="Phobius"/>
    </source>
</evidence>
<feature type="compositionally biased region" description="Polar residues" evidence="7">
    <location>
        <begin position="675"/>
        <end position="699"/>
    </location>
</feature>
<dbReference type="AlphaFoldDB" id="A0A9P5JZQ1"/>
<evidence type="ECO:0000313" key="11">
    <source>
        <dbReference type="Proteomes" id="UP000759537"/>
    </source>
</evidence>
<proteinExistence type="predicted"/>
<feature type="compositionally biased region" description="Polar residues" evidence="7">
    <location>
        <begin position="26"/>
        <end position="41"/>
    </location>
</feature>
<keyword evidence="8" id="KW-0812">Transmembrane</keyword>
<dbReference type="PROSITE" id="PS00973">
    <property type="entry name" value="USP_2"/>
    <property type="match status" value="1"/>
</dbReference>
<dbReference type="InterPro" id="IPR045338">
    <property type="entry name" value="DUF6535"/>
</dbReference>
<evidence type="ECO:0000256" key="3">
    <source>
        <dbReference type="ARBA" id="ARBA00022670"/>
    </source>
</evidence>
<keyword evidence="11" id="KW-1185">Reference proteome</keyword>
<evidence type="ECO:0000313" key="10">
    <source>
        <dbReference type="EMBL" id="KAF8471364.1"/>
    </source>
</evidence>
<dbReference type="Pfam" id="PF00443">
    <property type="entry name" value="UCH"/>
    <property type="match status" value="1"/>
</dbReference>
<feature type="region of interest" description="Disordered" evidence="7">
    <location>
        <begin position="916"/>
        <end position="936"/>
    </location>
</feature>
<dbReference type="EC" id="3.4.19.12" evidence="2"/>
<comment type="catalytic activity">
    <reaction evidence="1">
        <text>Thiol-dependent hydrolysis of ester, thioester, amide, peptide and isopeptide bonds formed by the C-terminal Gly of ubiquitin (a 76-residue protein attached to proteins as an intracellular targeting signal).</text>
        <dbReference type="EC" id="3.4.19.12"/>
    </reaction>
</comment>
<dbReference type="InterPro" id="IPR001394">
    <property type="entry name" value="Peptidase_C19_UCH"/>
</dbReference>
<dbReference type="EMBL" id="WHVB01000023">
    <property type="protein sequence ID" value="KAF8471364.1"/>
    <property type="molecule type" value="Genomic_DNA"/>
</dbReference>
<feature type="compositionally biased region" description="Basic and acidic residues" evidence="7">
    <location>
        <begin position="1"/>
        <end position="10"/>
    </location>
</feature>
<dbReference type="InterPro" id="IPR050164">
    <property type="entry name" value="Peptidase_C19"/>
</dbReference>
<dbReference type="InterPro" id="IPR028889">
    <property type="entry name" value="USP"/>
</dbReference>
<gene>
    <name evidence="10" type="ORF">DFH94DRAFT_200623</name>
</gene>
<dbReference type="Pfam" id="PF20153">
    <property type="entry name" value="DUF6535"/>
    <property type="match status" value="1"/>
</dbReference>
<dbReference type="GO" id="GO:0016579">
    <property type="term" value="P:protein deubiquitination"/>
    <property type="evidence" value="ECO:0007669"/>
    <property type="project" value="InterPro"/>
</dbReference>
<dbReference type="PANTHER" id="PTHR24006">
    <property type="entry name" value="UBIQUITIN CARBOXYL-TERMINAL HYDROLASE"/>
    <property type="match status" value="1"/>
</dbReference>
<dbReference type="InterPro" id="IPR018200">
    <property type="entry name" value="USP_CS"/>
</dbReference>
<dbReference type="CDD" id="cd02257">
    <property type="entry name" value="Peptidase_C19"/>
    <property type="match status" value="1"/>
</dbReference>
<evidence type="ECO:0000256" key="2">
    <source>
        <dbReference type="ARBA" id="ARBA00012759"/>
    </source>
</evidence>
<keyword evidence="3" id="KW-0645">Protease</keyword>
<accession>A0A9P5JZQ1</accession>
<evidence type="ECO:0000256" key="4">
    <source>
        <dbReference type="ARBA" id="ARBA00022786"/>
    </source>
</evidence>
<dbReference type="OrthoDB" id="10357273at2759"/>
<feature type="region of interest" description="Disordered" evidence="7">
    <location>
        <begin position="667"/>
        <end position="711"/>
    </location>
</feature>
<dbReference type="InterPro" id="IPR038765">
    <property type="entry name" value="Papain-like_cys_pep_sf"/>
</dbReference>
<evidence type="ECO:0000256" key="6">
    <source>
        <dbReference type="ARBA" id="ARBA00022807"/>
    </source>
</evidence>
<comment type="caution">
    <text evidence="10">The sequence shown here is derived from an EMBL/GenBank/DDBJ whole genome shotgun (WGS) entry which is preliminary data.</text>
</comment>
<feature type="transmembrane region" description="Helical" evidence="8">
    <location>
        <begin position="207"/>
        <end position="227"/>
    </location>
</feature>
<feature type="domain" description="USP" evidence="9">
    <location>
        <begin position="841"/>
        <end position="1228"/>
    </location>
</feature>
<dbReference type="GO" id="GO:0006508">
    <property type="term" value="P:proteolysis"/>
    <property type="evidence" value="ECO:0007669"/>
    <property type="project" value="UniProtKB-KW"/>
</dbReference>
<name>A0A9P5JZQ1_9AGAM</name>
<keyword evidence="8" id="KW-1133">Transmembrane helix</keyword>
<evidence type="ECO:0000256" key="5">
    <source>
        <dbReference type="ARBA" id="ARBA00022801"/>
    </source>
</evidence>
<evidence type="ECO:0000256" key="7">
    <source>
        <dbReference type="SAM" id="MobiDB-lite"/>
    </source>
</evidence>
<evidence type="ECO:0000259" key="9">
    <source>
        <dbReference type="PROSITE" id="PS50235"/>
    </source>
</evidence>
<dbReference type="GO" id="GO:0004843">
    <property type="term" value="F:cysteine-type deubiquitinase activity"/>
    <property type="evidence" value="ECO:0007669"/>
    <property type="project" value="UniProtKB-EC"/>
</dbReference>
<dbReference type="PANTHER" id="PTHR24006:SF687">
    <property type="entry name" value="UBIQUITIN CARBOXYL-TERMINAL HYDROLASE 10"/>
    <property type="match status" value="1"/>
</dbReference>
<dbReference type="PROSITE" id="PS50235">
    <property type="entry name" value="USP_3"/>
    <property type="match status" value="1"/>
</dbReference>
<feature type="transmembrane region" description="Helical" evidence="8">
    <location>
        <begin position="138"/>
        <end position="163"/>
    </location>
</feature>
<protein>
    <recommendedName>
        <fullName evidence="2">ubiquitinyl hydrolase 1</fullName>
        <ecNumber evidence="2">3.4.19.12</ecNumber>
    </recommendedName>
</protein>
<feature type="transmembrane region" description="Helical" evidence="8">
    <location>
        <begin position="233"/>
        <end position="257"/>
    </location>
</feature>
<keyword evidence="5" id="KW-0378">Hydrolase</keyword>
<feature type="compositionally biased region" description="Basic and acidic residues" evidence="7">
    <location>
        <begin position="925"/>
        <end position="936"/>
    </location>
</feature>
<keyword evidence="4" id="KW-0833">Ubl conjugation pathway</keyword>
<keyword evidence="8" id="KW-0472">Membrane</keyword>
<feature type="region of interest" description="Disordered" evidence="7">
    <location>
        <begin position="1"/>
        <end position="41"/>
    </location>
</feature>
<keyword evidence="6" id="KW-0788">Thiol protease</keyword>
<sequence length="1233" mass="136115">MSYIGRRDNGIEGGNNPFDGYRDHPQSMQNQPSQGQSNFGDSSEPLFSIYSKAADDEDDKMVESWQKDADGILFFTGLFSAAVAALLSVTVQDLRPNSQDTSAFHLGNIYEVLTDPNTTRASTPSRVVKPPAFSPPRYAIWVNSLWFLSLVISLTCALLATSLQQWARRYIRLTQPALCSPKKRARMHAFFAEGADKMHIPWAVEGLPAMLHLSLFLFFAGLVVFLVNTHHTVFISVAWWIGLSTVLYGCITVISIVRHDSPYCAPLSRLAWFLYAGMRLVFIKVLASDSIRSGDEDARRRFQILKDRYRGWMSGGVEKAAEEMMSERSSKTDIRIFDWTFKALDDDDELEKFFEAIPGFFNSDPVQNLERDFPETLLEAFWAALDGFMGRTSSNSVKDTAKARRAITCRDIMSMIPYPSHYMNVNLDHHFDRAPISIERLQAMARWRTHSSDDVSYAAQARVAKSLPRIQQRDDRWIELAGDVYGLSQSDLQDKVNLGGDNVLLSTLIDLCHLAIKARFRDWEVLTAFTQFDIRNTFSGLQHDFCTMWNEVAQEARKKGPFSTPIDILHRIRYLYIALHQGTSAAPTAFSAFTDDFAYALFRPLSYPLCNISDHRPSSTTPIPVTNSLTVPFRTRLGDSPFAPPHRPTVGGSSDTPLRLAEATNVIVGPPWPSDRTTASEIGESSQASVATSPASPVHTSPRHPNASPPGAIAAARQTIFPIATSYPLGGTTQRDIVAPFAEPDVGEIPSTGPTPTSMPMPMPAFAPPVLNESLASWDAGPAYSSNFLFPAPSVVGVTIPDSRTPSRVPPLQFANLIALLSGTTPSDPINGDTLPRLRARGLVNSGSNRHLNAMLQLLAHCPLFWNLFRDLGKLMGRQGLGEGLETGGGATPLVNVMVKFLDEFVYKGEASVSQPLPQKTAKGKARENEEGKKEHNVVDSFNPGYIYDAMQEKRQLKNLLDGQQQDAAEFFRLYLDALDEELLELLASIIGRKSVTVALGVEEREVPQSGPTDEGKHSLTVESVELPLMRIFGGRSRSTVRAPNQPDAVTTQDWRLLQLNIQPDSVNTVKDALAHISQPQPVQVGHLSPSDVSEQVQIEALPSVLVLHLKRFLYDAAADGIVKISKPVRFAPELEIPLEIMAPVAGKPVEPAHYKLYGVLYHHGDTAGSGHYTVDVLHRSGDSGGGEAWLHIDDETVSALQHGDVFGGHGNEWGDDQCAYMLFYCRTALTQT</sequence>